<dbReference type="GO" id="GO:0005886">
    <property type="term" value="C:plasma membrane"/>
    <property type="evidence" value="ECO:0007669"/>
    <property type="project" value="UniProtKB-SubCell"/>
</dbReference>
<dbReference type="FunFam" id="1.10.3370.10:FF:000001">
    <property type="entry name" value="Preprotein translocase subunit SecY"/>
    <property type="match status" value="1"/>
</dbReference>
<dbReference type="Proteomes" id="UP000517523">
    <property type="component" value="Unassembled WGS sequence"/>
</dbReference>
<feature type="transmembrane region" description="Helical" evidence="10">
    <location>
        <begin position="18"/>
        <end position="36"/>
    </location>
</feature>
<dbReference type="GO" id="GO:0065002">
    <property type="term" value="P:intracellular protein transmembrane transport"/>
    <property type="evidence" value="ECO:0007669"/>
    <property type="project" value="UniProtKB-UniRule"/>
</dbReference>
<evidence type="ECO:0000256" key="11">
    <source>
        <dbReference type="RuleBase" id="RU000537"/>
    </source>
</evidence>
<evidence type="ECO:0000313" key="15">
    <source>
        <dbReference type="Proteomes" id="UP000517523"/>
    </source>
</evidence>
<dbReference type="InterPro" id="IPR002208">
    <property type="entry name" value="SecY/SEC61-alpha"/>
</dbReference>
<feature type="transmembrane region" description="Helical" evidence="10">
    <location>
        <begin position="313"/>
        <end position="330"/>
    </location>
</feature>
<dbReference type="PANTHER" id="PTHR10906">
    <property type="entry name" value="SECY/SEC61-ALPHA FAMILY MEMBER"/>
    <property type="match status" value="1"/>
</dbReference>
<evidence type="ECO:0000256" key="13">
    <source>
        <dbReference type="RuleBase" id="RU004349"/>
    </source>
</evidence>
<dbReference type="Gene3D" id="1.10.3370.10">
    <property type="entry name" value="SecY subunit domain"/>
    <property type="match status" value="1"/>
</dbReference>
<keyword evidence="6 10" id="KW-1133">Transmembrane helix</keyword>
<evidence type="ECO:0000313" key="14">
    <source>
        <dbReference type="EMBL" id="MBB3132041.1"/>
    </source>
</evidence>
<dbReference type="EMBL" id="JACHXJ010000011">
    <property type="protein sequence ID" value="MBB3132041.1"/>
    <property type="molecule type" value="Genomic_DNA"/>
</dbReference>
<feature type="transmembrane region" description="Helical" evidence="10">
    <location>
        <begin position="368"/>
        <end position="392"/>
    </location>
</feature>
<dbReference type="HAMAP" id="MF_01465">
    <property type="entry name" value="SecY"/>
    <property type="match status" value="1"/>
</dbReference>
<dbReference type="PIRSF" id="PIRSF004557">
    <property type="entry name" value="SecY"/>
    <property type="match status" value="1"/>
</dbReference>
<comment type="function">
    <text evidence="10 11">The central subunit of the protein translocation channel SecYEG. Consists of two halves formed by TMs 1-5 and 6-10. These two domains form a lateral gate at the front which open onto the bilayer between TMs 2 and 7, and are clamped together by SecE at the back. The channel is closed by both a pore ring composed of hydrophobic SecY resides and a short helix (helix 2A) on the extracellular side of the membrane which forms a plug. The plug probably moves laterally to allow the channel to open. The ring and the pore may move independently.</text>
</comment>
<dbReference type="SUPFAM" id="SSF103491">
    <property type="entry name" value="Preprotein translocase SecY subunit"/>
    <property type="match status" value="1"/>
</dbReference>
<dbReference type="InterPro" id="IPR030659">
    <property type="entry name" value="SecY_CS"/>
</dbReference>
<evidence type="ECO:0000256" key="8">
    <source>
        <dbReference type="ARBA" id="ARBA00023136"/>
    </source>
</evidence>
<dbReference type="GO" id="GO:0006605">
    <property type="term" value="P:protein targeting"/>
    <property type="evidence" value="ECO:0007669"/>
    <property type="project" value="UniProtKB-UniRule"/>
</dbReference>
<feature type="transmembrane region" description="Helical" evidence="10">
    <location>
        <begin position="146"/>
        <end position="168"/>
    </location>
</feature>
<sequence length="432" mass="47721">MFKTLKNIWRVEDLRKRILFTLFVLIIYRIGSFVPVPGVDKTVLEQTNQQGSELFGLLNTFSGGALHQFSIFALGIVPYITSSIIVQLLSMDVVPKLAEWAKQGEHGKKKSAQLTRYGTIVLGLIQSFAMAIGFNRLYGTQMIPNATFVDYVLVAIVLTAGTAFLMWLGEQITEKGIGNGISILIFAGIVANIPMYIRSTASSNFIQDGQVFMNTLKTIIILIVIVAIIAGVIYIQQAIRKIPVQYAKRVVGNKMYGGQNTHIPLKINAAGVIPVIFAVSLLQFPTIIASFWSTHAWAQWIQTNLRYDYPLGMVLYVLMIIGFTFFYTFVQMNPNQMADNMKKNGGYIPGIRPGKATEKYLTRVMSRLTMTGAIFLAAISLLPIGFGTLAGLPSSVKIGGTSLLIVIGVALDTMKTIESQLIKRHYKGFINK</sequence>
<evidence type="ECO:0000256" key="5">
    <source>
        <dbReference type="ARBA" id="ARBA00022927"/>
    </source>
</evidence>
<evidence type="ECO:0000256" key="1">
    <source>
        <dbReference type="ARBA" id="ARBA00004141"/>
    </source>
</evidence>
<dbReference type="PROSITE" id="PS00756">
    <property type="entry name" value="SECY_2"/>
    <property type="match status" value="1"/>
</dbReference>
<keyword evidence="4 10" id="KW-0812">Transmembrane</keyword>
<comment type="caution">
    <text evidence="14">The sequence shown here is derived from an EMBL/GenBank/DDBJ whole genome shotgun (WGS) entry which is preliminary data.</text>
</comment>
<dbReference type="InterPro" id="IPR026593">
    <property type="entry name" value="SecY"/>
</dbReference>
<comment type="similarity">
    <text evidence="2 10 13">Belongs to the SecY/SEC61-alpha family.</text>
</comment>
<keyword evidence="5 10" id="KW-0653">Protein transport</keyword>
<gene>
    <name evidence="10" type="primary">secY</name>
    <name evidence="14" type="ORF">FHS19_006767</name>
</gene>
<feature type="transmembrane region" description="Helical" evidence="10">
    <location>
        <begin position="217"/>
        <end position="235"/>
    </location>
</feature>
<proteinExistence type="inferred from homology"/>
<keyword evidence="7 10" id="KW-0811">Translocation</keyword>
<comment type="subcellular location">
    <subcellularLocation>
        <location evidence="10">Cell membrane</location>
        <topology evidence="10">Multi-pass membrane protein</topology>
    </subcellularLocation>
    <subcellularLocation>
        <location evidence="1 12">Membrane</location>
        <topology evidence="1 12">Multi-pass membrane protein</topology>
    </subcellularLocation>
</comment>
<evidence type="ECO:0000256" key="3">
    <source>
        <dbReference type="ARBA" id="ARBA00022448"/>
    </source>
</evidence>
<dbReference type="Pfam" id="PF00344">
    <property type="entry name" value="SecY"/>
    <property type="match status" value="1"/>
</dbReference>
<feature type="transmembrane region" description="Helical" evidence="10">
    <location>
        <begin position="398"/>
        <end position="417"/>
    </location>
</feature>
<dbReference type="NCBIfam" id="TIGR00967">
    <property type="entry name" value="3a0501s007"/>
    <property type="match status" value="1"/>
</dbReference>
<evidence type="ECO:0000256" key="2">
    <source>
        <dbReference type="ARBA" id="ARBA00005751"/>
    </source>
</evidence>
<keyword evidence="10" id="KW-1003">Cell membrane</keyword>
<keyword evidence="8 10" id="KW-0472">Membrane</keyword>
<dbReference type="AlphaFoldDB" id="A0A839U003"/>
<dbReference type="RefSeq" id="WP_183587588.1">
    <property type="nucleotide sequence ID" value="NZ_JACHXJ010000011.1"/>
</dbReference>
<reference evidence="14 15" key="1">
    <citation type="submission" date="2020-08" db="EMBL/GenBank/DDBJ databases">
        <title>Genomic Encyclopedia of Type Strains, Phase III (KMG-III): the genomes of soil and plant-associated and newly described type strains.</title>
        <authorList>
            <person name="Whitman W."/>
        </authorList>
    </citation>
    <scope>NUCLEOTIDE SEQUENCE [LARGE SCALE GENOMIC DNA]</scope>
    <source>
        <strain evidence="14 15">CECT 5831</strain>
    </source>
</reference>
<evidence type="ECO:0000256" key="9">
    <source>
        <dbReference type="ARBA" id="ARBA00039733"/>
    </source>
</evidence>
<dbReference type="PRINTS" id="PR00303">
    <property type="entry name" value="SECYTRNLCASE"/>
</dbReference>
<name>A0A839U003_9BACL</name>
<protein>
    <recommendedName>
        <fullName evidence="9 10">Protein translocase subunit SecY</fullName>
    </recommendedName>
</protein>
<dbReference type="GO" id="GO:0043952">
    <property type="term" value="P:protein transport by the Sec complex"/>
    <property type="evidence" value="ECO:0007669"/>
    <property type="project" value="UniProtKB-UniRule"/>
</dbReference>
<evidence type="ECO:0000256" key="12">
    <source>
        <dbReference type="RuleBase" id="RU003484"/>
    </source>
</evidence>
<comment type="subunit">
    <text evidence="10">Component of the Sec protein translocase complex. Heterotrimer consisting of SecY, SecE and SecG subunits. The heterotrimers can form oligomers, although 1 heterotrimer is thought to be able to translocate proteins. Interacts with the ribosome. Interacts with SecDF, and other proteins may be involved. Interacts with SecA.</text>
</comment>
<dbReference type="PROSITE" id="PS00755">
    <property type="entry name" value="SECY_1"/>
    <property type="match status" value="1"/>
</dbReference>
<feature type="transmembrane region" description="Helical" evidence="10">
    <location>
        <begin position="114"/>
        <end position="134"/>
    </location>
</feature>
<feature type="transmembrane region" description="Helical" evidence="10">
    <location>
        <begin position="69"/>
        <end position="94"/>
    </location>
</feature>
<feature type="transmembrane region" description="Helical" evidence="10">
    <location>
        <begin position="269"/>
        <end position="293"/>
    </location>
</feature>
<dbReference type="InterPro" id="IPR023201">
    <property type="entry name" value="SecY_dom_sf"/>
</dbReference>
<evidence type="ECO:0000256" key="6">
    <source>
        <dbReference type="ARBA" id="ARBA00022989"/>
    </source>
</evidence>
<evidence type="ECO:0000256" key="10">
    <source>
        <dbReference type="HAMAP-Rule" id="MF_01465"/>
    </source>
</evidence>
<organism evidence="14 15">
    <name type="scientific">Paenibacillus rhizosphaerae</name>
    <dbReference type="NCBI Taxonomy" id="297318"/>
    <lineage>
        <taxon>Bacteria</taxon>
        <taxon>Bacillati</taxon>
        <taxon>Bacillota</taxon>
        <taxon>Bacilli</taxon>
        <taxon>Bacillales</taxon>
        <taxon>Paenibacillaceae</taxon>
        <taxon>Paenibacillus</taxon>
    </lineage>
</organism>
<feature type="transmembrane region" description="Helical" evidence="10">
    <location>
        <begin position="180"/>
        <end position="197"/>
    </location>
</feature>
<keyword evidence="3 10" id="KW-0813">Transport</keyword>
<accession>A0A839U003</accession>
<evidence type="ECO:0000256" key="7">
    <source>
        <dbReference type="ARBA" id="ARBA00023010"/>
    </source>
</evidence>
<evidence type="ECO:0000256" key="4">
    <source>
        <dbReference type="ARBA" id="ARBA00022692"/>
    </source>
</evidence>